<feature type="binding site" evidence="6">
    <location>
        <position position="61"/>
    </location>
    <ligand>
        <name>substrate</name>
    </ligand>
</feature>
<dbReference type="PANTHER" id="PTHR23407:SF1">
    <property type="entry name" value="5-FORMYLTETRAHYDROFOLATE CYCLO-LIGASE"/>
    <property type="match status" value="1"/>
</dbReference>
<evidence type="ECO:0000256" key="6">
    <source>
        <dbReference type="PIRSR" id="PIRSR006806-1"/>
    </source>
</evidence>
<evidence type="ECO:0000256" key="1">
    <source>
        <dbReference type="ARBA" id="ARBA00010638"/>
    </source>
</evidence>
<evidence type="ECO:0000256" key="3">
    <source>
        <dbReference type="ARBA" id="ARBA00022840"/>
    </source>
</evidence>
<reference evidence="7" key="1">
    <citation type="submission" date="2022-06" db="EMBL/GenBank/DDBJ databases">
        <title>Complete genome sequences of two strains of the flax pathogen Septoria linicola.</title>
        <authorList>
            <person name="Lapalu N."/>
            <person name="Simon A."/>
            <person name="Demenou B."/>
            <person name="Paumier D."/>
            <person name="Guillot M.-P."/>
            <person name="Gout L."/>
            <person name="Valade R."/>
        </authorList>
    </citation>
    <scope>NUCLEOTIDE SEQUENCE</scope>
    <source>
        <strain evidence="7">SE15195</strain>
    </source>
</reference>
<feature type="binding site" evidence="6">
    <location>
        <begin position="9"/>
        <end position="13"/>
    </location>
    <ligand>
        <name>ATP</name>
        <dbReference type="ChEBI" id="CHEBI:30616"/>
    </ligand>
</feature>
<dbReference type="SUPFAM" id="SSF100950">
    <property type="entry name" value="NagB/RpiA/CoA transferase-like"/>
    <property type="match status" value="1"/>
</dbReference>
<dbReference type="GO" id="GO:0030272">
    <property type="term" value="F:5-formyltetrahydrofolate cyclo-ligase activity"/>
    <property type="evidence" value="ECO:0007669"/>
    <property type="project" value="UniProtKB-EC"/>
</dbReference>
<dbReference type="InterPro" id="IPR002698">
    <property type="entry name" value="FTHF_cligase"/>
</dbReference>
<keyword evidence="8" id="KW-1185">Reference proteome</keyword>
<evidence type="ECO:0000256" key="2">
    <source>
        <dbReference type="ARBA" id="ARBA00022741"/>
    </source>
</evidence>
<dbReference type="Pfam" id="PF01812">
    <property type="entry name" value="5-FTHF_cyc-lig"/>
    <property type="match status" value="1"/>
</dbReference>
<accession>A0A9Q9AY93</accession>
<sequence>MTSEAKQAKKELRSLMKQKLSGLSEQDVLTQSRRAQNLILNSPQYQSAKRVGIYLSMPQSEAQTDSLVVDALWAGKKVFVPYIYSVQSTENQTKRSKVMDMMRIESMIEYGELEKDSWGIPKLEDEGIEERENAVGGSGLSFKPDGSEVEMDASEGGLDLIVVPAVAFDRRLNRMGHGAGFYDKLLARHWGDGRRKKPHLTGLCLAEQILPDGKLVMEPWDWRVDAVAVGDGKMLTLNATQ</sequence>
<dbReference type="PIRSF" id="PIRSF006806">
    <property type="entry name" value="FTHF_cligase"/>
    <property type="match status" value="1"/>
</dbReference>
<dbReference type="EMBL" id="CP099423">
    <property type="protein sequence ID" value="USW54253.1"/>
    <property type="molecule type" value="Genomic_DNA"/>
</dbReference>
<protein>
    <recommendedName>
        <fullName evidence="5">5-formyltetrahydrofolate cyclo-ligase</fullName>
        <ecNumber evidence="5">6.3.3.2</ecNumber>
    </recommendedName>
</protein>
<feature type="binding site" evidence="6">
    <location>
        <begin position="174"/>
        <end position="182"/>
    </location>
    <ligand>
        <name>ATP</name>
        <dbReference type="ChEBI" id="CHEBI:30616"/>
    </ligand>
</feature>
<evidence type="ECO:0000313" key="7">
    <source>
        <dbReference type="EMBL" id="USW54253.1"/>
    </source>
</evidence>
<evidence type="ECO:0000313" key="8">
    <source>
        <dbReference type="Proteomes" id="UP001056384"/>
    </source>
</evidence>
<dbReference type="EC" id="6.3.3.2" evidence="5"/>
<keyword evidence="7" id="KW-0808">Transferase</keyword>
<dbReference type="Proteomes" id="UP001056384">
    <property type="component" value="Chromosome 6"/>
</dbReference>
<dbReference type="GO" id="GO:0016740">
    <property type="term" value="F:transferase activity"/>
    <property type="evidence" value="ECO:0007669"/>
    <property type="project" value="UniProtKB-KW"/>
</dbReference>
<dbReference type="Gene3D" id="3.40.50.10420">
    <property type="entry name" value="NagB/RpiA/CoA transferase-like"/>
    <property type="match status" value="1"/>
</dbReference>
<comment type="catalytic activity">
    <reaction evidence="4">
        <text>(6S)-5-formyl-5,6,7,8-tetrahydrofolate + ATP = (6R)-5,10-methenyltetrahydrofolate + ADP + phosphate</text>
        <dbReference type="Rhea" id="RHEA:10488"/>
        <dbReference type="ChEBI" id="CHEBI:30616"/>
        <dbReference type="ChEBI" id="CHEBI:43474"/>
        <dbReference type="ChEBI" id="CHEBI:57455"/>
        <dbReference type="ChEBI" id="CHEBI:57457"/>
        <dbReference type="ChEBI" id="CHEBI:456216"/>
        <dbReference type="EC" id="6.3.3.2"/>
    </reaction>
</comment>
<dbReference type="AlphaFoldDB" id="A0A9Q9AY93"/>
<feature type="binding site" evidence="6">
    <location>
        <position position="55"/>
    </location>
    <ligand>
        <name>substrate</name>
    </ligand>
</feature>
<dbReference type="GO" id="GO:0005739">
    <property type="term" value="C:mitochondrion"/>
    <property type="evidence" value="ECO:0007669"/>
    <property type="project" value="TreeGrafter"/>
</dbReference>
<dbReference type="GO" id="GO:0005524">
    <property type="term" value="F:ATP binding"/>
    <property type="evidence" value="ECO:0007669"/>
    <property type="project" value="UniProtKB-KW"/>
</dbReference>
<dbReference type="InterPro" id="IPR024185">
    <property type="entry name" value="FTHF_cligase-like_sf"/>
</dbReference>
<name>A0A9Q9AY93_9PEZI</name>
<dbReference type="GO" id="GO:0009396">
    <property type="term" value="P:folic acid-containing compound biosynthetic process"/>
    <property type="evidence" value="ECO:0007669"/>
    <property type="project" value="TreeGrafter"/>
</dbReference>
<keyword evidence="2 6" id="KW-0547">Nucleotide-binding</keyword>
<proteinExistence type="inferred from homology"/>
<keyword evidence="3 6" id="KW-0067">ATP-binding</keyword>
<dbReference type="GO" id="GO:0035999">
    <property type="term" value="P:tetrahydrofolate interconversion"/>
    <property type="evidence" value="ECO:0007669"/>
    <property type="project" value="TreeGrafter"/>
</dbReference>
<dbReference type="InterPro" id="IPR037171">
    <property type="entry name" value="NagB/RpiA_transferase-like"/>
</dbReference>
<comment type="similarity">
    <text evidence="1">Belongs to the 5-formyltetrahydrofolate cyclo-ligase family.</text>
</comment>
<gene>
    <name evidence="7" type="ORF">Slin15195_G075720</name>
</gene>
<evidence type="ECO:0000256" key="5">
    <source>
        <dbReference type="ARBA" id="ARBA00038966"/>
    </source>
</evidence>
<evidence type="ECO:0000256" key="4">
    <source>
        <dbReference type="ARBA" id="ARBA00036539"/>
    </source>
</evidence>
<organism evidence="7 8">
    <name type="scientific">Septoria linicola</name>
    <dbReference type="NCBI Taxonomy" id="215465"/>
    <lineage>
        <taxon>Eukaryota</taxon>
        <taxon>Fungi</taxon>
        <taxon>Dikarya</taxon>
        <taxon>Ascomycota</taxon>
        <taxon>Pezizomycotina</taxon>
        <taxon>Dothideomycetes</taxon>
        <taxon>Dothideomycetidae</taxon>
        <taxon>Mycosphaerellales</taxon>
        <taxon>Mycosphaerellaceae</taxon>
        <taxon>Septoria</taxon>
    </lineage>
</organism>
<dbReference type="PANTHER" id="PTHR23407">
    <property type="entry name" value="ATPASE INHIBITOR/5-FORMYLTETRAHYDROFOLATE CYCLO-LIGASE"/>
    <property type="match status" value="1"/>
</dbReference>